<comment type="caution">
    <text evidence="1">The sequence shown here is derived from an EMBL/GenBank/DDBJ whole genome shotgun (WGS) entry which is preliminary data.</text>
</comment>
<gene>
    <name evidence="1" type="ORF">BFL38_06220</name>
</gene>
<dbReference type="PROSITE" id="PS51257">
    <property type="entry name" value="PROKAR_LIPOPROTEIN"/>
    <property type="match status" value="1"/>
</dbReference>
<dbReference type="RefSeq" id="WP_069726595.1">
    <property type="nucleotide sequence ID" value="NZ_MDCO01000010.1"/>
</dbReference>
<evidence type="ECO:0000313" key="2">
    <source>
        <dbReference type="Proteomes" id="UP000095247"/>
    </source>
</evidence>
<evidence type="ECO:0000313" key="1">
    <source>
        <dbReference type="EMBL" id="OEJ14422.1"/>
    </source>
</evidence>
<organism evidence="1 2">
    <name type="scientific">Brachyspira hampsonii</name>
    <dbReference type="NCBI Taxonomy" id="1287055"/>
    <lineage>
        <taxon>Bacteria</taxon>
        <taxon>Pseudomonadati</taxon>
        <taxon>Spirochaetota</taxon>
        <taxon>Spirochaetia</taxon>
        <taxon>Brachyspirales</taxon>
        <taxon>Brachyspiraceae</taxon>
        <taxon>Brachyspira</taxon>
    </lineage>
</organism>
<proteinExistence type="predicted"/>
<accession>A0A1E5NE29</accession>
<reference evidence="1 2" key="1">
    <citation type="submission" date="2016-08" db="EMBL/GenBank/DDBJ databases">
        <title>Characterization and recognition of Brachyspira hampsonii sp. nov., a novel intestinal spirochete that is pathogenic to pigs.</title>
        <authorList>
            <person name="Mirajkar N."/>
            <person name="La T."/>
            <person name="Phillips N."/>
            <person name="Hampson D."/>
            <person name="Gebhart C."/>
        </authorList>
    </citation>
    <scope>NUCLEOTIDE SEQUENCE [LARGE SCALE GENOMIC DNA]</scope>
    <source>
        <strain evidence="1 2">P280/1</strain>
    </source>
</reference>
<sequence length="166" mass="17717">MKFNKYILIIFALLTIFSCKKTELTVTQPGPEYILNKLLKGSWNGVTINGDTLTLDGQNYKFEDSILGIAGIFANGNDYVIAAPLGNLVTISTDGGSTDGVKEIINIVGQENAIGVINGIANSKDPSNIKPEDVIGTAQVTEEEKNKIGEILSGLHFGKVETATSK</sequence>
<name>A0A1E5NE29_9SPIR</name>
<dbReference type="Proteomes" id="UP000095247">
    <property type="component" value="Unassembled WGS sequence"/>
</dbReference>
<dbReference type="AlphaFoldDB" id="A0A1E5NE29"/>
<protein>
    <submittedName>
        <fullName evidence="1">Uncharacterized protein</fullName>
    </submittedName>
</protein>
<dbReference type="EMBL" id="MDCO01000010">
    <property type="protein sequence ID" value="OEJ14422.1"/>
    <property type="molecule type" value="Genomic_DNA"/>
</dbReference>